<dbReference type="InterPro" id="IPR002092">
    <property type="entry name" value="DNA-dir_Rpol_phage-type"/>
</dbReference>
<evidence type="ECO:0000256" key="7">
    <source>
        <dbReference type="ARBA" id="ARBA00023128"/>
    </source>
</evidence>
<feature type="region of interest" description="Disordered" evidence="13">
    <location>
        <begin position="101"/>
        <end position="139"/>
    </location>
</feature>
<dbReference type="Proteomes" id="UP000765507">
    <property type="component" value="Unassembled WGS sequence"/>
</dbReference>
<feature type="non-terminal residue" evidence="15">
    <location>
        <position position="1283"/>
    </location>
</feature>
<evidence type="ECO:0000256" key="6">
    <source>
        <dbReference type="ARBA" id="ARBA00022946"/>
    </source>
</evidence>
<comment type="catalytic activity">
    <reaction evidence="9 12">
        <text>RNA(n) + a ribonucleoside 5'-triphosphate = RNA(n+1) + diphosphate</text>
        <dbReference type="Rhea" id="RHEA:21248"/>
        <dbReference type="Rhea" id="RHEA-COMP:14527"/>
        <dbReference type="Rhea" id="RHEA-COMP:17342"/>
        <dbReference type="ChEBI" id="CHEBI:33019"/>
        <dbReference type="ChEBI" id="CHEBI:61557"/>
        <dbReference type="ChEBI" id="CHEBI:140395"/>
        <dbReference type="EC" id="2.7.7.6"/>
    </reaction>
</comment>
<evidence type="ECO:0000256" key="4">
    <source>
        <dbReference type="ARBA" id="ARBA00022679"/>
    </source>
</evidence>
<keyword evidence="6" id="KW-0809">Transit peptide</keyword>
<dbReference type="Gene3D" id="1.25.40.10">
    <property type="entry name" value="Tetratricopeptide repeat domain"/>
    <property type="match status" value="1"/>
</dbReference>
<evidence type="ECO:0000256" key="10">
    <source>
        <dbReference type="ARBA" id="ARBA00057821"/>
    </source>
</evidence>
<evidence type="ECO:0000256" key="3">
    <source>
        <dbReference type="ARBA" id="ARBA00022478"/>
    </source>
</evidence>
<dbReference type="InterPro" id="IPR037159">
    <property type="entry name" value="RNA_POL_N_sf"/>
</dbReference>
<name>A0A8T1T218_CHESE</name>
<dbReference type="GO" id="GO:0001018">
    <property type="term" value="F:mitochondrial promoter sequence-specific DNA binding"/>
    <property type="evidence" value="ECO:0007669"/>
    <property type="project" value="TreeGrafter"/>
</dbReference>
<dbReference type="Gene3D" id="1.10.287.280">
    <property type="match status" value="1"/>
</dbReference>
<evidence type="ECO:0000256" key="9">
    <source>
        <dbReference type="ARBA" id="ARBA00048552"/>
    </source>
</evidence>
<evidence type="ECO:0000256" key="2">
    <source>
        <dbReference type="ARBA" id="ARBA00009493"/>
    </source>
</evidence>
<keyword evidence="7" id="KW-0496">Mitochondrion</keyword>
<dbReference type="GO" id="GO:0034245">
    <property type="term" value="C:mitochondrial DNA-directed RNA polymerase complex"/>
    <property type="evidence" value="ECO:0007669"/>
    <property type="project" value="TreeGrafter"/>
</dbReference>
<dbReference type="InterPro" id="IPR011990">
    <property type="entry name" value="TPR-like_helical_dom_sf"/>
</dbReference>
<dbReference type="FunFam" id="1.10.1320.10:FF:000002">
    <property type="entry name" value="DNA-directed RNA polymerase"/>
    <property type="match status" value="1"/>
</dbReference>
<feature type="region of interest" description="Disordered" evidence="13">
    <location>
        <begin position="153"/>
        <end position="224"/>
    </location>
</feature>
<comment type="function">
    <text evidence="10">DNA-dependent RNA polymerase catalyzes the transcription of mitochondrial DNA into RNA using the four ribonucleoside triphosphates as substrates. Component of the mitochondrial transcription initiation complex, composed at least of TFB2M, TFAM and POLRMT that is required for basal transcription of mitochondrial DNA. In this complex, TFAM recruits POLRMT to a specific promoter whereas TFB2M induces structural changes in POLRMT to enable promoter opening and trapping of the DNA non-template strand. Has DNA primase activity. Catalyzes the synthesis of short RNA primers that are necessary for the initiation of lagging-strand DNA synthesis from the origin of light-strand DNA replication (OriL).</text>
</comment>
<evidence type="ECO:0000256" key="5">
    <source>
        <dbReference type="ARBA" id="ARBA00022695"/>
    </source>
</evidence>
<dbReference type="Pfam" id="PF00940">
    <property type="entry name" value="RNA_pol"/>
    <property type="match status" value="1"/>
</dbReference>
<dbReference type="InterPro" id="IPR029262">
    <property type="entry name" value="RPOL_N"/>
</dbReference>
<evidence type="ECO:0000256" key="12">
    <source>
        <dbReference type="RuleBase" id="RU003805"/>
    </source>
</evidence>
<dbReference type="PROSITE" id="PS00900">
    <property type="entry name" value="RNA_POL_PHAGE_1"/>
    <property type="match status" value="1"/>
</dbReference>
<dbReference type="InterPro" id="IPR043502">
    <property type="entry name" value="DNA/RNA_pol_sf"/>
</dbReference>
<evidence type="ECO:0000256" key="1">
    <source>
        <dbReference type="ARBA" id="ARBA00004173"/>
    </source>
</evidence>
<proteinExistence type="inferred from homology"/>
<dbReference type="GO" id="GO:0006390">
    <property type="term" value="P:mitochondrial transcription"/>
    <property type="evidence" value="ECO:0007669"/>
    <property type="project" value="TreeGrafter"/>
</dbReference>
<keyword evidence="8 12" id="KW-0804">Transcription</keyword>
<evidence type="ECO:0000256" key="13">
    <source>
        <dbReference type="SAM" id="MobiDB-lite"/>
    </source>
</evidence>
<dbReference type="Gene3D" id="1.10.1320.10">
    <property type="entry name" value="DNA-directed RNA polymerase, N-terminal domain"/>
    <property type="match status" value="1"/>
</dbReference>
<accession>A0A8T1T218</accession>
<dbReference type="GO" id="GO:0003899">
    <property type="term" value="F:DNA-directed RNA polymerase activity"/>
    <property type="evidence" value="ECO:0007669"/>
    <property type="project" value="UniProtKB-EC"/>
</dbReference>
<dbReference type="PROSITE" id="PS00489">
    <property type="entry name" value="RNA_POL_PHAGE_2"/>
    <property type="match status" value="1"/>
</dbReference>
<dbReference type="PANTHER" id="PTHR10102:SF0">
    <property type="entry name" value="DNA-DIRECTED RNA POLYMERASE, MITOCHONDRIAL"/>
    <property type="match status" value="1"/>
</dbReference>
<keyword evidence="3 12" id="KW-0240">DNA-directed RNA polymerase</keyword>
<evidence type="ECO:0000259" key="14">
    <source>
        <dbReference type="SMART" id="SM01311"/>
    </source>
</evidence>
<comment type="caution">
    <text evidence="15">The sequence shown here is derived from an EMBL/GenBank/DDBJ whole genome shotgun (WGS) entry which is preliminary data.</text>
</comment>
<keyword evidence="5 12" id="KW-0548">Nucleotidyltransferase</keyword>
<dbReference type="SMART" id="SM01311">
    <property type="entry name" value="RPOL_N"/>
    <property type="match status" value="1"/>
</dbReference>
<dbReference type="PANTHER" id="PTHR10102">
    <property type="entry name" value="DNA-DIRECTED RNA POLYMERASE, MITOCHONDRIAL"/>
    <property type="match status" value="1"/>
</dbReference>
<keyword evidence="4 12" id="KW-0808">Transferase</keyword>
<dbReference type="EMBL" id="JAHGAV010000051">
    <property type="protein sequence ID" value="KAG6934910.1"/>
    <property type="molecule type" value="Genomic_DNA"/>
</dbReference>
<dbReference type="SUPFAM" id="SSF56672">
    <property type="entry name" value="DNA/RNA polymerases"/>
    <property type="match status" value="1"/>
</dbReference>
<comment type="function">
    <text evidence="12">DNA-dependent RNA polymerase catalyzes the transcription of DNA into RNA using the four ribonucleoside triphosphates as substrates.</text>
</comment>
<dbReference type="OrthoDB" id="276422at2759"/>
<dbReference type="Gene3D" id="1.10.150.20">
    <property type="entry name" value="5' to 3' exonuclease, C-terminal subdomain"/>
    <property type="match status" value="1"/>
</dbReference>
<evidence type="ECO:0000256" key="11">
    <source>
        <dbReference type="ARBA" id="ARBA00063316"/>
    </source>
</evidence>
<dbReference type="FunFam" id="1.10.150.20:FF:000031">
    <property type="entry name" value="DNA-directed RNA polymerase"/>
    <property type="match status" value="1"/>
</dbReference>
<feature type="compositionally biased region" description="Low complexity" evidence="13">
    <location>
        <begin position="119"/>
        <end position="131"/>
    </location>
</feature>
<evidence type="ECO:0000313" key="16">
    <source>
        <dbReference type="Proteomes" id="UP000765507"/>
    </source>
</evidence>
<comment type="subunit">
    <text evidence="11">Homodimer. Component of the mitochondrial transcription initiation complex, composed at least of TFB2M, TFAM and POLRMT. In this complex TFAM recruits POLRMT to the promoter whereas TFB2M induces structural changes in POLRMT to enable promoter opening and trapping of the DNA non-template strand. Upon metabolic stress, forms a complex composed of FOXO3, SIRT3 and mitochondrial RNA polymerase POLRMT; the complex is recruited to mtDNA in a SIRT3-dependent manner. Also forms a complex composed of FOXO3, SIRT3, TFAM and POLRMT. Interacts with TFB1M and TFB2M, leading to the stimulation of transcription. Interacts with TEFM. Interacts with MTRES1.</text>
</comment>
<dbReference type="EC" id="2.7.7.6" evidence="12"/>
<feature type="domain" description="DNA-directed RNA polymerase N-terminal" evidence="14">
    <location>
        <begin position="447"/>
        <end position="752"/>
    </location>
</feature>
<reference evidence="15 16" key="1">
    <citation type="journal article" date="2020" name="G3 (Bethesda)">
        <title>Draft Genome of the Common Snapping Turtle, Chelydra serpentina, a Model for Phenotypic Plasticity in Reptiles.</title>
        <authorList>
            <person name="Das D."/>
            <person name="Singh S.K."/>
            <person name="Bierstedt J."/>
            <person name="Erickson A."/>
            <person name="Galli G.L.J."/>
            <person name="Crossley D.A. 2nd"/>
            <person name="Rhen T."/>
        </authorList>
    </citation>
    <scope>NUCLEOTIDE SEQUENCE [LARGE SCALE GENOMIC DNA]</scope>
    <source>
        <strain evidence="15">KW</strain>
    </source>
</reference>
<keyword evidence="16" id="KW-1185">Reference proteome</keyword>
<protein>
    <recommendedName>
        <fullName evidence="12">DNA-directed RNA polymerase</fullName>
        <ecNumber evidence="12">2.7.7.6</ecNumber>
    </recommendedName>
</protein>
<evidence type="ECO:0000256" key="8">
    <source>
        <dbReference type="ARBA" id="ARBA00023163"/>
    </source>
</evidence>
<dbReference type="FunFam" id="1.10.287.280:FF:000001">
    <property type="entry name" value="DNA-directed RNA polymerase"/>
    <property type="match status" value="1"/>
</dbReference>
<sequence>GAALGEGWRPSVAGGMWRVLRLRAALLGRGPVWLWGPGRWTIMRNYSSASAKEEARRRSACGKAELLEVLEARVKQLQADNVSEVTVDRVDVAPLRKSSFQCPAPSLAGKEPAPKVREGGVSSSGASSQPSRWVEKLKKEKWIKHKRQLKLEQKFSAAASPPGAERSSKPVLEPGKAAGAKESQGRAKAIPPKGGTNPKVAGKSKTRESPRAAVAPAQGSPVSPCAAQGCECSRLEDLPEMGVLEGPTAQWEPRPRLEDKEGNKYGSIQLIILSYLESCLFLRQPERAQQCLMFYHRSHARRKLLGIKMYDLLMHGWAKKGSLNQIGRLFFMLEEAGLKPNLSCYAAALECLGRTRAPDTVIKRCVQQLEGDGFHLDELFKDTVFEEDEREMVLKAVRIIKPNFQPLSLPHSEICTSPLLRDFYSKEKPVSYPKLDFSVRNLRERFRQQLEMEASNTVTISSVESDKPLTEQAVKARELLTALRSEWRKSLLQTLRESKIHMANRRSWQMSLYPYLCLLKDEEYVDIMLQSLSSLPPQGESLLVLAKELGTKIYNKYAVRKKSRSRLVEKLLKIYEEYIQLLAKDSQLDGDLPREYWEKLEASSGASLLSKDCTWPHVLMVQLGAHMVELLVQVIKVQSNVLKPGLEAKLIPVLYHVYSFRSSRQIGFIKPHPILTQILSNAAETTLTFDSFVMPMLCPPVPWTSPHFGAYILVPTKLMRCVEGAIQHQLLLEASPRSNLHSVLDALNQLGNCPWKINQPVLDIIISIFNAKGSEKLDVPPPLSEAPKPSAALLAGPGTPWNKSSLKRELTQCRKKAAEMYSLRMDALYKLSIANHMRDKVFWFPHNMDFRGRTYPCPPYFNHLGSDVTRAILLFAEGKPLGARGLDWLKIHLINLTGLKKKNSLRERLAYANEIVEEILDSADNPLTGRKWWMDTDEPWQALACCMEIAKALRSPDPTAYISHFPIHQDGSCNGLQHYAALGRDVIGATSVNLMPCDIPQDVYSGVAQQVEEFRRQDAQEGMKVAQVLDGFISRKVVKQTVMTVVYGVTRYGGRLQIEKRLKEIDGFPQEYVWEASHYLVQQVFNSLKEMFSGTREIQIWLTESARLIAKSGNTVEWVTPLGLPIVQPYHQAKSTVLNSTMQTLSLNVRFDANQKPDTVKQKNAFPPNFIHSLDSTHMMLTALHCHRRGLTFVSVHDCYWTHALTVDVMNQVCREQFVELHSQPILRDLSRFMLQKYCTGSLAEWRDKKSLEHKRLVELLSKVPKTGDFDLQKVKESTYFFS</sequence>
<comment type="subcellular location">
    <subcellularLocation>
        <location evidence="1">Mitochondrion</location>
    </subcellularLocation>
</comment>
<dbReference type="InterPro" id="IPR046950">
    <property type="entry name" value="DNA-dir_Rpol_C_phage-type"/>
</dbReference>
<gene>
    <name evidence="15" type="primary">POLRMT</name>
    <name evidence="15" type="ORF">G0U57_016323</name>
</gene>
<evidence type="ECO:0000313" key="15">
    <source>
        <dbReference type="EMBL" id="KAG6934910.1"/>
    </source>
</evidence>
<comment type="similarity">
    <text evidence="2 12">Belongs to the phage and mitochondrial RNA polymerase family.</text>
</comment>
<organism evidence="15 16">
    <name type="scientific">Chelydra serpentina</name>
    <name type="common">Snapping turtle</name>
    <name type="synonym">Testudo serpentina</name>
    <dbReference type="NCBI Taxonomy" id="8475"/>
    <lineage>
        <taxon>Eukaryota</taxon>
        <taxon>Metazoa</taxon>
        <taxon>Chordata</taxon>
        <taxon>Craniata</taxon>
        <taxon>Vertebrata</taxon>
        <taxon>Euteleostomi</taxon>
        <taxon>Archelosauria</taxon>
        <taxon>Testudinata</taxon>
        <taxon>Testudines</taxon>
        <taxon>Cryptodira</taxon>
        <taxon>Durocryptodira</taxon>
        <taxon>Americhelydia</taxon>
        <taxon>Chelydroidea</taxon>
        <taxon>Chelydridae</taxon>
        <taxon>Chelydra</taxon>
    </lineage>
</organism>
<dbReference type="Pfam" id="PF14700">
    <property type="entry name" value="RPOL_N"/>
    <property type="match status" value="1"/>
</dbReference>